<name>X1HIW5_9ZZZZ</name>
<reference evidence="1" key="1">
    <citation type="journal article" date="2014" name="Front. Microbiol.">
        <title>High frequency of phylogenetically diverse reductive dehalogenase-homologous genes in deep subseafloor sedimentary metagenomes.</title>
        <authorList>
            <person name="Kawai M."/>
            <person name="Futagami T."/>
            <person name="Toyoda A."/>
            <person name="Takaki Y."/>
            <person name="Nishi S."/>
            <person name="Hori S."/>
            <person name="Arai W."/>
            <person name="Tsubouchi T."/>
            <person name="Morono Y."/>
            <person name="Uchiyama I."/>
            <person name="Ito T."/>
            <person name="Fujiyama A."/>
            <person name="Inagaki F."/>
            <person name="Takami H."/>
        </authorList>
    </citation>
    <scope>NUCLEOTIDE SEQUENCE</scope>
    <source>
        <strain evidence="1">Expedition CK06-06</strain>
    </source>
</reference>
<protein>
    <submittedName>
        <fullName evidence="1">Uncharacterized protein</fullName>
    </submittedName>
</protein>
<gene>
    <name evidence="1" type="ORF">S03H2_12016</name>
</gene>
<accession>X1HIW5</accession>
<comment type="caution">
    <text evidence="1">The sequence shown here is derived from an EMBL/GenBank/DDBJ whole genome shotgun (WGS) entry which is preliminary data.</text>
</comment>
<evidence type="ECO:0000313" key="1">
    <source>
        <dbReference type="EMBL" id="GAH45263.1"/>
    </source>
</evidence>
<organism evidence="1">
    <name type="scientific">marine sediment metagenome</name>
    <dbReference type="NCBI Taxonomy" id="412755"/>
    <lineage>
        <taxon>unclassified sequences</taxon>
        <taxon>metagenomes</taxon>
        <taxon>ecological metagenomes</taxon>
    </lineage>
</organism>
<dbReference type="AlphaFoldDB" id="X1HIW5"/>
<sequence>MLSFKLIFGLTDRKEEISDKVTYTTIGQKKAGKMNFCFLWKRMMTQQMRAREMNP</sequence>
<proteinExistence type="predicted"/>
<dbReference type="EMBL" id="BARU01006118">
    <property type="protein sequence ID" value="GAH45263.1"/>
    <property type="molecule type" value="Genomic_DNA"/>
</dbReference>